<gene>
    <name evidence="2" type="ORF">GCM10009769_19370</name>
    <name evidence="3" type="ORF">JOE58_002188</name>
</gene>
<dbReference type="AlphaFoldDB" id="A0A8H9KYD7"/>
<protein>
    <submittedName>
        <fullName evidence="2">Uncharacterized protein</fullName>
    </submittedName>
</protein>
<comment type="caution">
    <text evidence="2">The sequence shown here is derived from an EMBL/GenBank/DDBJ whole genome shotgun (WGS) entry which is preliminary data.</text>
</comment>
<accession>A0A8H9KYD7</accession>
<reference evidence="2" key="1">
    <citation type="journal article" date="2014" name="Int. J. Syst. Evol. Microbiol.">
        <title>Complete genome sequence of Corynebacterium casei LMG S-19264T (=DSM 44701T), isolated from a smear-ripened cheese.</title>
        <authorList>
            <consortium name="US DOE Joint Genome Institute (JGI-PGF)"/>
            <person name="Walter F."/>
            <person name="Albersmeier A."/>
            <person name="Kalinowski J."/>
            <person name="Ruckert C."/>
        </authorList>
    </citation>
    <scope>NUCLEOTIDE SEQUENCE</scope>
    <source>
        <strain evidence="2">JCM 1480</strain>
    </source>
</reference>
<keyword evidence="1" id="KW-1133">Transmembrane helix</keyword>
<keyword evidence="1" id="KW-0472">Membrane</keyword>
<dbReference type="RefSeq" id="WP_175327636.1">
    <property type="nucleotide sequence ID" value="NZ_BMOI01000007.1"/>
</dbReference>
<reference evidence="3 5" key="3">
    <citation type="submission" date="2021-01" db="EMBL/GenBank/DDBJ databases">
        <title>Sequencing the genomes of 1000 actinobacteria strains.</title>
        <authorList>
            <person name="Klenk H.-P."/>
        </authorList>
    </citation>
    <scope>NUCLEOTIDE SEQUENCE [LARGE SCALE GENOMIC DNA]</scope>
    <source>
        <strain evidence="3 5">DSM 20542</strain>
    </source>
</reference>
<evidence type="ECO:0000313" key="2">
    <source>
        <dbReference type="EMBL" id="GGL01336.1"/>
    </source>
</evidence>
<reference evidence="2" key="2">
    <citation type="submission" date="2020-09" db="EMBL/GenBank/DDBJ databases">
        <authorList>
            <person name="Sun Q."/>
            <person name="Ohkuma M."/>
        </authorList>
    </citation>
    <scope>NUCLEOTIDE SEQUENCE</scope>
    <source>
        <strain evidence="2">JCM 1480</strain>
    </source>
</reference>
<evidence type="ECO:0000313" key="4">
    <source>
        <dbReference type="Proteomes" id="UP000648535"/>
    </source>
</evidence>
<evidence type="ECO:0000313" key="3">
    <source>
        <dbReference type="EMBL" id="MBM7802937.1"/>
    </source>
</evidence>
<sequence>MSLDPGTPGPHRADRVQTAPVMAHAGRKLRPRAWGLALIGVVALLSSPTLTVWSASAEYGGADSDGHWIDGAGNPLSSAPPTVQVEAHTAPAALAVLLLVVVVGVFLPPTLERFGKRSLGDVVRYAAYLAVPVVVVVGVLIYSVWQGHVVMDQIDHEVLRPHGFPWGGVTVTTGHATR</sequence>
<feature type="transmembrane region" description="Helical" evidence="1">
    <location>
        <begin position="33"/>
        <end position="55"/>
    </location>
</feature>
<dbReference type="EMBL" id="BMOI01000007">
    <property type="protein sequence ID" value="GGL01336.1"/>
    <property type="molecule type" value="Genomic_DNA"/>
</dbReference>
<keyword evidence="5" id="KW-1185">Reference proteome</keyword>
<proteinExistence type="predicted"/>
<keyword evidence="1" id="KW-0812">Transmembrane</keyword>
<organism evidence="2 4">
    <name type="scientific">Curtobacterium luteum</name>
    <dbReference type="NCBI Taxonomy" id="33881"/>
    <lineage>
        <taxon>Bacteria</taxon>
        <taxon>Bacillati</taxon>
        <taxon>Actinomycetota</taxon>
        <taxon>Actinomycetes</taxon>
        <taxon>Micrococcales</taxon>
        <taxon>Microbacteriaceae</taxon>
        <taxon>Curtobacterium</taxon>
    </lineage>
</organism>
<dbReference type="Proteomes" id="UP000746584">
    <property type="component" value="Unassembled WGS sequence"/>
</dbReference>
<evidence type="ECO:0000313" key="5">
    <source>
        <dbReference type="Proteomes" id="UP000746584"/>
    </source>
</evidence>
<feature type="transmembrane region" description="Helical" evidence="1">
    <location>
        <begin position="90"/>
        <end position="111"/>
    </location>
</feature>
<dbReference type="EMBL" id="JAFBCG010000001">
    <property type="protein sequence ID" value="MBM7802937.1"/>
    <property type="molecule type" value="Genomic_DNA"/>
</dbReference>
<name>A0A8H9KYD7_9MICO</name>
<feature type="transmembrane region" description="Helical" evidence="1">
    <location>
        <begin position="123"/>
        <end position="145"/>
    </location>
</feature>
<evidence type="ECO:0000256" key="1">
    <source>
        <dbReference type="SAM" id="Phobius"/>
    </source>
</evidence>
<dbReference type="Proteomes" id="UP000648535">
    <property type="component" value="Unassembled WGS sequence"/>
</dbReference>